<protein>
    <submittedName>
        <fullName evidence="7">Radical SAM protein</fullName>
    </submittedName>
</protein>
<dbReference type="PANTHER" id="PTHR30352:SF2">
    <property type="entry name" value="ANAEROBIC RIBONUCLEOSIDE-TRIPHOSPHATE REDUCTASE-ACTIVATING PROTEIN"/>
    <property type="match status" value="1"/>
</dbReference>
<keyword evidence="6" id="KW-0411">Iron-sulfur</keyword>
<dbReference type="SFLD" id="SFLDS00029">
    <property type="entry name" value="Radical_SAM"/>
    <property type="match status" value="1"/>
</dbReference>
<dbReference type="EMBL" id="JACGWS010000009">
    <property type="protein sequence ID" value="MBC8755985.1"/>
    <property type="molecule type" value="Genomic_DNA"/>
</dbReference>
<evidence type="ECO:0000256" key="3">
    <source>
        <dbReference type="ARBA" id="ARBA00022691"/>
    </source>
</evidence>
<evidence type="ECO:0000313" key="8">
    <source>
        <dbReference type="Proteomes" id="UP000619238"/>
    </source>
</evidence>
<name>A0ABR7QBP2_9FLAO</name>
<dbReference type="SUPFAM" id="SSF102114">
    <property type="entry name" value="Radical SAM enzymes"/>
    <property type="match status" value="1"/>
</dbReference>
<reference evidence="7 8" key="1">
    <citation type="submission" date="2020-07" db="EMBL/GenBank/DDBJ databases">
        <title>Description of Kordia aestuariivivens sp. nov., isolated from a tidal flat.</title>
        <authorList>
            <person name="Park S."/>
            <person name="Yoon J.-H."/>
        </authorList>
    </citation>
    <scope>NUCLEOTIDE SEQUENCE [LARGE SCALE GENOMIC DNA]</scope>
    <source>
        <strain evidence="7 8">YSTF-M3</strain>
    </source>
</reference>
<evidence type="ECO:0000256" key="5">
    <source>
        <dbReference type="ARBA" id="ARBA00023004"/>
    </source>
</evidence>
<dbReference type="RefSeq" id="WP_187563027.1">
    <property type="nucleotide sequence ID" value="NZ_JACGWS010000009.1"/>
</dbReference>
<evidence type="ECO:0000256" key="4">
    <source>
        <dbReference type="ARBA" id="ARBA00022723"/>
    </source>
</evidence>
<comment type="cofactor">
    <cofactor evidence="1">
        <name>[4Fe-4S] cluster</name>
        <dbReference type="ChEBI" id="CHEBI:49883"/>
    </cofactor>
</comment>
<evidence type="ECO:0000256" key="1">
    <source>
        <dbReference type="ARBA" id="ARBA00001966"/>
    </source>
</evidence>
<evidence type="ECO:0000313" key="7">
    <source>
        <dbReference type="EMBL" id="MBC8755985.1"/>
    </source>
</evidence>
<keyword evidence="2" id="KW-0004">4Fe-4S</keyword>
<comment type="caution">
    <text evidence="7">The sequence shown here is derived from an EMBL/GenBank/DDBJ whole genome shotgun (WGS) entry which is preliminary data.</text>
</comment>
<dbReference type="InterPro" id="IPR012837">
    <property type="entry name" value="NrdG"/>
</dbReference>
<keyword evidence="4" id="KW-0479">Metal-binding</keyword>
<dbReference type="Pfam" id="PF13353">
    <property type="entry name" value="Fer4_12"/>
    <property type="match status" value="1"/>
</dbReference>
<proteinExistence type="predicted"/>
<evidence type="ECO:0000256" key="6">
    <source>
        <dbReference type="ARBA" id="ARBA00023014"/>
    </source>
</evidence>
<dbReference type="Proteomes" id="UP000619238">
    <property type="component" value="Unassembled WGS sequence"/>
</dbReference>
<dbReference type="InterPro" id="IPR013785">
    <property type="entry name" value="Aldolase_TIM"/>
</dbReference>
<evidence type="ECO:0000256" key="2">
    <source>
        <dbReference type="ARBA" id="ARBA00022485"/>
    </source>
</evidence>
<organism evidence="7 8">
    <name type="scientific">Kordia aestuariivivens</name>
    <dbReference type="NCBI Taxonomy" id="2759037"/>
    <lineage>
        <taxon>Bacteria</taxon>
        <taxon>Pseudomonadati</taxon>
        <taxon>Bacteroidota</taxon>
        <taxon>Flavobacteriia</taxon>
        <taxon>Flavobacteriales</taxon>
        <taxon>Flavobacteriaceae</taxon>
        <taxon>Kordia</taxon>
    </lineage>
</organism>
<dbReference type="SFLD" id="SFLDG01066">
    <property type="entry name" value="organic_radical-activating_enz"/>
    <property type="match status" value="1"/>
</dbReference>
<keyword evidence="3" id="KW-0949">S-adenosyl-L-methionine</keyword>
<accession>A0ABR7QBP2</accession>
<dbReference type="InterPro" id="IPR034457">
    <property type="entry name" value="Organic_radical-activating"/>
</dbReference>
<dbReference type="Gene3D" id="3.20.20.70">
    <property type="entry name" value="Aldolase class I"/>
    <property type="match status" value="1"/>
</dbReference>
<dbReference type="InterPro" id="IPR058240">
    <property type="entry name" value="rSAM_sf"/>
</dbReference>
<keyword evidence="8" id="KW-1185">Reference proteome</keyword>
<keyword evidence="5" id="KW-0408">Iron</keyword>
<dbReference type="SFLD" id="SFLDG01063">
    <property type="entry name" value="activating_enzymes__group_1"/>
    <property type="match status" value="1"/>
</dbReference>
<dbReference type="SFLD" id="SFLDF00299">
    <property type="entry name" value="anaerobic_ribonucleoside-triph"/>
    <property type="match status" value="1"/>
</dbReference>
<dbReference type="PANTHER" id="PTHR30352">
    <property type="entry name" value="PYRUVATE FORMATE-LYASE-ACTIVATING ENZYME"/>
    <property type="match status" value="1"/>
</dbReference>
<dbReference type="InterPro" id="IPR007197">
    <property type="entry name" value="rSAM"/>
</dbReference>
<gene>
    <name evidence="7" type="ORF">H2O64_15005</name>
</gene>
<sequence length="191" mass="21548">MKDTINILDLCESGTNVLGPGKRYVIWVQGCPFNCEKCTTPEGIPIRLNKLTPIKSIVESILNNHEIEGITISGGEPFLQASKLSKLLADVLQIKPELSVLVFTGYTYKRLDWAKAKDFLRYIDVLIDGQYIDKLNNGKELKGSSNQKIIFLTDKLRDEEDYFYTKGRNLEVIVEASSQTIIGIPSRQLNH</sequence>